<evidence type="ECO:0000313" key="2">
    <source>
        <dbReference type="Proteomes" id="UP000728032"/>
    </source>
</evidence>
<accession>A0A7R9L9K9</accession>
<name>A0A7R9L9K9_9ACAR</name>
<evidence type="ECO:0000313" key="1">
    <source>
        <dbReference type="EMBL" id="CAD7636610.1"/>
    </source>
</evidence>
<gene>
    <name evidence="1" type="ORF">ONB1V03_LOCUS304</name>
</gene>
<reference evidence="1" key="1">
    <citation type="submission" date="2020-11" db="EMBL/GenBank/DDBJ databases">
        <authorList>
            <person name="Tran Van P."/>
        </authorList>
    </citation>
    <scope>NUCLEOTIDE SEQUENCE</scope>
</reference>
<proteinExistence type="predicted"/>
<dbReference type="Proteomes" id="UP000728032">
    <property type="component" value="Unassembled WGS sequence"/>
</dbReference>
<dbReference type="EMBL" id="CAJPVJ010000011">
    <property type="protein sequence ID" value="CAG2157862.1"/>
    <property type="molecule type" value="Genomic_DNA"/>
</dbReference>
<keyword evidence="2" id="KW-1185">Reference proteome</keyword>
<dbReference type="AlphaFoldDB" id="A0A7R9L9K9"/>
<organism evidence="1">
    <name type="scientific">Oppiella nova</name>
    <dbReference type="NCBI Taxonomy" id="334625"/>
    <lineage>
        <taxon>Eukaryota</taxon>
        <taxon>Metazoa</taxon>
        <taxon>Ecdysozoa</taxon>
        <taxon>Arthropoda</taxon>
        <taxon>Chelicerata</taxon>
        <taxon>Arachnida</taxon>
        <taxon>Acari</taxon>
        <taxon>Acariformes</taxon>
        <taxon>Sarcoptiformes</taxon>
        <taxon>Oribatida</taxon>
        <taxon>Brachypylina</taxon>
        <taxon>Oppioidea</taxon>
        <taxon>Oppiidae</taxon>
        <taxon>Oppiella</taxon>
    </lineage>
</organism>
<protein>
    <submittedName>
        <fullName evidence="1">Uncharacterized protein</fullName>
    </submittedName>
</protein>
<sequence length="112" mass="12424">MHVTLTVIVVYSLKGVVNGSFNIDRLRHQTANPDALVETSGMSQQALTQLYQQTNAPQYTLSLIQWELMQALKEGEISDIIYTQLNEHLRFITGFSNTFAGGETDSSTDSSP</sequence>
<dbReference type="EMBL" id="OC914836">
    <property type="protein sequence ID" value="CAD7636610.1"/>
    <property type="molecule type" value="Genomic_DNA"/>
</dbReference>